<dbReference type="EMBL" id="SJPR01000001">
    <property type="protein sequence ID" value="TWU00410.1"/>
    <property type="molecule type" value="Genomic_DNA"/>
</dbReference>
<comment type="caution">
    <text evidence="3">The sequence shown here is derived from an EMBL/GenBank/DDBJ whole genome shotgun (WGS) entry which is preliminary data.</text>
</comment>
<protein>
    <submittedName>
        <fullName evidence="3">Outer membrane biogenesis protein BamB</fullName>
    </submittedName>
</protein>
<evidence type="ECO:0000313" key="4">
    <source>
        <dbReference type="Proteomes" id="UP000317421"/>
    </source>
</evidence>
<dbReference type="OrthoDB" id="4726955at2"/>
<evidence type="ECO:0000256" key="1">
    <source>
        <dbReference type="SAM" id="SignalP"/>
    </source>
</evidence>
<dbReference type="SUPFAM" id="SSF50998">
    <property type="entry name" value="Quinoprotein alcohol dehydrogenase-like"/>
    <property type="match status" value="1"/>
</dbReference>
<feature type="chain" id="PRO_5022815289" evidence="1">
    <location>
        <begin position="24"/>
        <end position="453"/>
    </location>
</feature>
<dbReference type="InterPro" id="IPR011047">
    <property type="entry name" value="Quinoprotein_ADH-like_sf"/>
</dbReference>
<feature type="domain" description="Pyrrolo-quinoline quinone repeat" evidence="2">
    <location>
        <begin position="100"/>
        <end position="275"/>
    </location>
</feature>
<name>A0A5C6AL81_9BACT</name>
<dbReference type="PANTHER" id="PTHR34512:SF30">
    <property type="entry name" value="OUTER MEMBRANE PROTEIN ASSEMBLY FACTOR BAMB"/>
    <property type="match status" value="1"/>
</dbReference>
<dbReference type="RefSeq" id="WP_146444086.1">
    <property type="nucleotide sequence ID" value="NZ_SJPR01000001.1"/>
</dbReference>
<accession>A0A5C6AL81</accession>
<dbReference type="PANTHER" id="PTHR34512">
    <property type="entry name" value="CELL SURFACE PROTEIN"/>
    <property type="match status" value="1"/>
</dbReference>
<sequence length="453" mass="49541" precursor="true">MSRRARSAALVAVLLLSGSLAGADDWPQWRGPQRDGVWREEGLAATLPDEGLDYAWRTPVNLGYAGPAVAEGKVYLFEYERTDGEITDQPGARDKLKGIERVRCLDATSGDEVWRHEYERDYDISYPGGPRCTPTVDGDHVYTLGPEGDLRCLRTSDGTVVWSKFFPDDYQAPTPLWGHSAHPLVDGDTLYCLVGGDGSVVVAFNKLTGEDKWRALSTPSMKNEVGYCPPMMIEHNGAKQLVVFDPEATCGLDPATGETLWSVPILSSYGMSIAQPLPMGDRLFVTGYGGPSVFFQLPAKGAEPKILWSGEAKTSASAANASPIADADGRVIYAVDANSSSLVAIDPANGERHWESQLPTRGKAERRSRARHGTVFVIRQGESDRYWLTSETGDLILARLTPEAYEEIARQPLLEPTGNAFGRPVLWSHPAFAERSVFARNDKEIVRVNLAAE</sequence>
<dbReference type="Proteomes" id="UP000317421">
    <property type="component" value="Unassembled WGS sequence"/>
</dbReference>
<feature type="signal peptide" evidence="1">
    <location>
        <begin position="1"/>
        <end position="23"/>
    </location>
</feature>
<organism evidence="3 4">
    <name type="scientific">Botrimarina colliarenosi</name>
    <dbReference type="NCBI Taxonomy" id="2528001"/>
    <lineage>
        <taxon>Bacteria</taxon>
        <taxon>Pseudomonadati</taxon>
        <taxon>Planctomycetota</taxon>
        <taxon>Planctomycetia</taxon>
        <taxon>Pirellulales</taxon>
        <taxon>Lacipirellulaceae</taxon>
        <taxon>Botrimarina</taxon>
    </lineage>
</organism>
<evidence type="ECO:0000259" key="2">
    <source>
        <dbReference type="Pfam" id="PF13360"/>
    </source>
</evidence>
<dbReference type="AlphaFoldDB" id="A0A5C6AL81"/>
<keyword evidence="1" id="KW-0732">Signal</keyword>
<reference evidence="3 4" key="1">
    <citation type="submission" date="2019-02" db="EMBL/GenBank/DDBJ databases">
        <title>Deep-cultivation of Planctomycetes and their phenomic and genomic characterization uncovers novel biology.</title>
        <authorList>
            <person name="Wiegand S."/>
            <person name="Jogler M."/>
            <person name="Boedeker C."/>
            <person name="Pinto D."/>
            <person name="Vollmers J."/>
            <person name="Rivas-Marin E."/>
            <person name="Kohn T."/>
            <person name="Peeters S.H."/>
            <person name="Heuer A."/>
            <person name="Rast P."/>
            <person name="Oberbeckmann S."/>
            <person name="Bunk B."/>
            <person name="Jeske O."/>
            <person name="Meyerdierks A."/>
            <person name="Storesund J.E."/>
            <person name="Kallscheuer N."/>
            <person name="Luecker S."/>
            <person name="Lage O.M."/>
            <person name="Pohl T."/>
            <person name="Merkel B.J."/>
            <person name="Hornburger P."/>
            <person name="Mueller R.-W."/>
            <person name="Bruemmer F."/>
            <person name="Labrenz M."/>
            <person name="Spormann A.M."/>
            <person name="Op Den Camp H."/>
            <person name="Overmann J."/>
            <person name="Amann R."/>
            <person name="Jetten M.S.M."/>
            <person name="Mascher T."/>
            <person name="Medema M.H."/>
            <person name="Devos D.P."/>
            <person name="Kaster A.-K."/>
            <person name="Ovreas L."/>
            <person name="Rohde M."/>
            <person name="Galperin M.Y."/>
            <person name="Jogler C."/>
        </authorList>
    </citation>
    <scope>NUCLEOTIDE SEQUENCE [LARGE SCALE GENOMIC DNA]</scope>
    <source>
        <strain evidence="3 4">Pla108</strain>
    </source>
</reference>
<dbReference type="InterPro" id="IPR015943">
    <property type="entry name" value="WD40/YVTN_repeat-like_dom_sf"/>
</dbReference>
<keyword evidence="4" id="KW-1185">Reference proteome</keyword>
<proteinExistence type="predicted"/>
<dbReference type="Pfam" id="PF13360">
    <property type="entry name" value="PQQ_2"/>
    <property type="match status" value="1"/>
</dbReference>
<gene>
    <name evidence="3" type="ORF">Pla108_13610</name>
</gene>
<evidence type="ECO:0000313" key="3">
    <source>
        <dbReference type="EMBL" id="TWU00410.1"/>
    </source>
</evidence>
<dbReference type="InterPro" id="IPR002372">
    <property type="entry name" value="PQQ_rpt_dom"/>
</dbReference>
<dbReference type="Gene3D" id="2.130.10.10">
    <property type="entry name" value="YVTN repeat-like/Quinoprotein amine dehydrogenase"/>
    <property type="match status" value="1"/>
</dbReference>